<feature type="transmembrane region" description="Helical" evidence="1">
    <location>
        <begin position="6"/>
        <end position="28"/>
    </location>
</feature>
<keyword evidence="1" id="KW-0812">Transmembrane</keyword>
<name>A0A7K0K4X8_9ACTO</name>
<dbReference type="Pfam" id="PF02325">
    <property type="entry name" value="CCB3_YggT"/>
    <property type="match status" value="1"/>
</dbReference>
<dbReference type="AlphaFoldDB" id="A0A7K0K4X8"/>
<evidence type="ECO:0000256" key="1">
    <source>
        <dbReference type="SAM" id="Phobius"/>
    </source>
</evidence>
<sequence>MYTVGFIIYYAFSVYMFILMMRVVLDWISILSRDWRPKGAILVIANFVYSLTDPPVRFFGRLIPPLRIGGIALDLGFLVLFILLIVGQRLCVWLFFNVLA</sequence>
<dbReference type="GO" id="GO:0016020">
    <property type="term" value="C:membrane"/>
    <property type="evidence" value="ECO:0007669"/>
    <property type="project" value="InterPro"/>
</dbReference>
<organism evidence="2 3">
    <name type="scientific">Mobiluncus porci</name>
    <dbReference type="NCBI Taxonomy" id="2652278"/>
    <lineage>
        <taxon>Bacteria</taxon>
        <taxon>Bacillati</taxon>
        <taxon>Actinomycetota</taxon>
        <taxon>Actinomycetes</taxon>
        <taxon>Actinomycetales</taxon>
        <taxon>Actinomycetaceae</taxon>
        <taxon>Mobiluncus</taxon>
    </lineage>
</organism>
<dbReference type="Proteomes" id="UP000442535">
    <property type="component" value="Unassembled WGS sequence"/>
</dbReference>
<reference evidence="2 3" key="1">
    <citation type="submission" date="2019-08" db="EMBL/GenBank/DDBJ databases">
        <title>In-depth cultivation of the pig gut microbiome towards novel bacterial diversity and tailored functional studies.</title>
        <authorList>
            <person name="Wylensek D."/>
            <person name="Hitch T.C.A."/>
            <person name="Clavel T."/>
        </authorList>
    </citation>
    <scope>NUCLEOTIDE SEQUENCE [LARGE SCALE GENOMIC DNA]</scope>
    <source>
        <strain evidence="2 3">RF-GAM-744-WT-7</strain>
    </source>
</reference>
<gene>
    <name evidence="2" type="ORF">FYJ63_09685</name>
</gene>
<keyword evidence="3" id="KW-1185">Reference proteome</keyword>
<dbReference type="RefSeq" id="WP_277028379.1">
    <property type="nucleotide sequence ID" value="NZ_JAQYQY010000038.1"/>
</dbReference>
<dbReference type="EMBL" id="VUMY01000020">
    <property type="protein sequence ID" value="MST50488.1"/>
    <property type="molecule type" value="Genomic_DNA"/>
</dbReference>
<evidence type="ECO:0000313" key="2">
    <source>
        <dbReference type="EMBL" id="MST50488.1"/>
    </source>
</evidence>
<comment type="caution">
    <text evidence="2">The sequence shown here is derived from an EMBL/GenBank/DDBJ whole genome shotgun (WGS) entry which is preliminary data.</text>
</comment>
<protein>
    <submittedName>
        <fullName evidence="2">YggT family protein</fullName>
    </submittedName>
</protein>
<keyword evidence="1" id="KW-0472">Membrane</keyword>
<keyword evidence="1" id="KW-1133">Transmembrane helix</keyword>
<dbReference type="InterPro" id="IPR003425">
    <property type="entry name" value="CCB3/YggT"/>
</dbReference>
<evidence type="ECO:0000313" key="3">
    <source>
        <dbReference type="Proteomes" id="UP000442535"/>
    </source>
</evidence>
<proteinExistence type="predicted"/>
<accession>A0A7K0K4X8</accession>
<feature type="transmembrane region" description="Helical" evidence="1">
    <location>
        <begin position="71"/>
        <end position="96"/>
    </location>
</feature>